<dbReference type="EMBL" id="BKCJ010427896">
    <property type="protein sequence ID" value="GFA45978.1"/>
    <property type="molecule type" value="Genomic_DNA"/>
</dbReference>
<comment type="caution">
    <text evidence="2">The sequence shown here is derived from an EMBL/GenBank/DDBJ whole genome shotgun (WGS) entry which is preliminary data.</text>
</comment>
<proteinExistence type="predicted"/>
<gene>
    <name evidence="2" type="ORF">Tci_617950</name>
</gene>
<feature type="compositionally biased region" description="Basic and acidic residues" evidence="1">
    <location>
        <begin position="108"/>
        <end position="121"/>
    </location>
</feature>
<reference evidence="2" key="1">
    <citation type="journal article" date="2019" name="Sci. Rep.">
        <title>Draft genome of Tanacetum cinerariifolium, the natural source of mosquito coil.</title>
        <authorList>
            <person name="Yamashiro T."/>
            <person name="Shiraishi A."/>
            <person name="Satake H."/>
            <person name="Nakayama K."/>
        </authorList>
    </citation>
    <scope>NUCLEOTIDE SEQUENCE</scope>
</reference>
<feature type="region of interest" description="Disordered" evidence="1">
    <location>
        <begin position="101"/>
        <end position="121"/>
    </location>
</feature>
<feature type="non-terminal residue" evidence="2">
    <location>
        <position position="1"/>
    </location>
</feature>
<accession>A0A699JMG3</accession>
<protein>
    <submittedName>
        <fullName evidence="2">Uncharacterized protein</fullName>
    </submittedName>
</protein>
<evidence type="ECO:0000313" key="2">
    <source>
        <dbReference type="EMBL" id="GFA45978.1"/>
    </source>
</evidence>
<organism evidence="2">
    <name type="scientific">Tanacetum cinerariifolium</name>
    <name type="common">Dalmatian daisy</name>
    <name type="synonym">Chrysanthemum cinerariifolium</name>
    <dbReference type="NCBI Taxonomy" id="118510"/>
    <lineage>
        <taxon>Eukaryota</taxon>
        <taxon>Viridiplantae</taxon>
        <taxon>Streptophyta</taxon>
        <taxon>Embryophyta</taxon>
        <taxon>Tracheophyta</taxon>
        <taxon>Spermatophyta</taxon>
        <taxon>Magnoliopsida</taxon>
        <taxon>eudicotyledons</taxon>
        <taxon>Gunneridae</taxon>
        <taxon>Pentapetalae</taxon>
        <taxon>asterids</taxon>
        <taxon>campanulids</taxon>
        <taxon>Asterales</taxon>
        <taxon>Asteraceae</taxon>
        <taxon>Asteroideae</taxon>
        <taxon>Anthemideae</taxon>
        <taxon>Anthemidinae</taxon>
        <taxon>Tanacetum</taxon>
    </lineage>
</organism>
<dbReference type="AlphaFoldDB" id="A0A699JMG3"/>
<sequence>KLKGVVTSGDKRGTKKVVAVSGSGIVMDLVKCDKLKGGETSGDEMRTDKVVEVRGTEKVVAVSGSEKVVEVSGSGKVVEASGSGKVMDLVKMFENMMNLTKSDDETENEKWTRTSEADCVC</sequence>
<name>A0A699JMG3_TANCI</name>
<evidence type="ECO:0000256" key="1">
    <source>
        <dbReference type="SAM" id="MobiDB-lite"/>
    </source>
</evidence>